<dbReference type="AlphaFoldDB" id="A0A398BL06"/>
<evidence type="ECO:0000256" key="1">
    <source>
        <dbReference type="PROSITE-ProRule" id="PRU00285"/>
    </source>
</evidence>
<dbReference type="RefSeq" id="WP_119115309.1">
    <property type="nucleotide sequence ID" value="NZ_QWVS01000002.1"/>
</dbReference>
<keyword evidence="5" id="KW-1185">Reference proteome</keyword>
<dbReference type="Proteomes" id="UP000266016">
    <property type="component" value="Unassembled WGS sequence"/>
</dbReference>
<name>A0A398BL06_9BACI</name>
<dbReference type="PANTHER" id="PTHR11527">
    <property type="entry name" value="HEAT-SHOCK PROTEIN 20 FAMILY MEMBER"/>
    <property type="match status" value="1"/>
</dbReference>
<dbReference type="InterPro" id="IPR008978">
    <property type="entry name" value="HSP20-like_chaperone"/>
</dbReference>
<sequence length="156" mass="17861">MASSDKKNNDNQLSREPFSQFMHTMDRLFSEKPVKGMLQSLDDFFGSMRERNFPIELLNKPTYYLITASLPGIKKEQINIELLPQAVTITITHTQSETLEHPSSRFFQRKQGTSTVTRTIHLPTPINEQSVTASHRDGVLQLKLPKLKGNKINIHE</sequence>
<reference evidence="4 5" key="1">
    <citation type="submission" date="2018-08" db="EMBL/GenBank/DDBJ databases">
        <title>Bacillus jemisoniae sp. nov., Bacillus chryseoplanitiae sp. nov., Bacillus resnikiae sp. nov., and Bacillus frankliniae sp. nov., isolated from Viking spacecraft and associated surfaces.</title>
        <authorList>
            <person name="Seuylemezian A."/>
            <person name="Vaishampayan P."/>
        </authorList>
    </citation>
    <scope>NUCLEOTIDE SEQUENCE [LARGE SCALE GENOMIC DNA]</scope>
    <source>
        <strain evidence="4 5">MA001</strain>
    </source>
</reference>
<proteinExistence type="inferred from homology"/>
<evidence type="ECO:0000256" key="2">
    <source>
        <dbReference type="RuleBase" id="RU003616"/>
    </source>
</evidence>
<dbReference type="Gene3D" id="2.60.40.790">
    <property type="match status" value="1"/>
</dbReference>
<evidence type="ECO:0000313" key="5">
    <source>
        <dbReference type="Proteomes" id="UP000266016"/>
    </source>
</evidence>
<accession>A0A398BL06</accession>
<comment type="similarity">
    <text evidence="1 2">Belongs to the small heat shock protein (HSP20) family.</text>
</comment>
<evidence type="ECO:0000313" key="4">
    <source>
        <dbReference type="EMBL" id="RID89198.1"/>
    </source>
</evidence>
<evidence type="ECO:0000259" key="3">
    <source>
        <dbReference type="PROSITE" id="PS01031"/>
    </source>
</evidence>
<dbReference type="CDD" id="cd06464">
    <property type="entry name" value="ACD_sHsps-like"/>
    <property type="match status" value="1"/>
</dbReference>
<dbReference type="EMBL" id="QWVS01000002">
    <property type="protein sequence ID" value="RID89198.1"/>
    <property type="molecule type" value="Genomic_DNA"/>
</dbReference>
<comment type="caution">
    <text evidence="4">The sequence shown here is derived from an EMBL/GenBank/DDBJ whole genome shotgun (WGS) entry which is preliminary data.</text>
</comment>
<gene>
    <name evidence="4" type="ORF">D1953_01130</name>
</gene>
<dbReference type="SUPFAM" id="SSF49764">
    <property type="entry name" value="HSP20-like chaperones"/>
    <property type="match status" value="1"/>
</dbReference>
<dbReference type="PROSITE" id="PS01031">
    <property type="entry name" value="SHSP"/>
    <property type="match status" value="1"/>
</dbReference>
<organism evidence="4 5">
    <name type="scientific">Peribacillus asahii</name>
    <dbReference type="NCBI Taxonomy" id="228899"/>
    <lineage>
        <taxon>Bacteria</taxon>
        <taxon>Bacillati</taxon>
        <taxon>Bacillota</taxon>
        <taxon>Bacilli</taxon>
        <taxon>Bacillales</taxon>
        <taxon>Bacillaceae</taxon>
        <taxon>Peribacillus</taxon>
    </lineage>
</organism>
<dbReference type="InterPro" id="IPR002068">
    <property type="entry name" value="A-crystallin/Hsp20_dom"/>
</dbReference>
<feature type="domain" description="SHSP" evidence="3">
    <location>
        <begin position="46"/>
        <end position="156"/>
    </location>
</feature>
<protein>
    <submittedName>
        <fullName evidence="4">Hsp20/alpha crystallin family protein</fullName>
    </submittedName>
</protein>
<dbReference type="InterPro" id="IPR031107">
    <property type="entry name" value="Small_HSP"/>
</dbReference>
<dbReference type="Pfam" id="PF00011">
    <property type="entry name" value="HSP20"/>
    <property type="match status" value="1"/>
</dbReference>